<evidence type="ECO:0000313" key="4">
    <source>
        <dbReference type="Proteomes" id="UP000289738"/>
    </source>
</evidence>
<feature type="compositionally biased region" description="Basic residues" evidence="1">
    <location>
        <begin position="19"/>
        <end position="29"/>
    </location>
</feature>
<dbReference type="InterPro" id="IPR008889">
    <property type="entry name" value="VQ"/>
</dbReference>
<feature type="domain" description="VQ" evidence="2">
    <location>
        <begin position="41"/>
        <end position="62"/>
    </location>
</feature>
<dbReference type="InterPro" id="IPR039610">
    <property type="entry name" value="VQ29"/>
</dbReference>
<dbReference type="PANTHER" id="PTHR34794">
    <property type="entry name" value="EXPRESSED PROTEIN"/>
    <property type="match status" value="1"/>
</dbReference>
<keyword evidence="4" id="KW-1185">Reference proteome</keyword>
<evidence type="ECO:0000259" key="2">
    <source>
        <dbReference type="Pfam" id="PF05678"/>
    </source>
</evidence>
<feature type="region of interest" description="Disordered" evidence="1">
    <location>
        <begin position="1"/>
        <end position="40"/>
    </location>
</feature>
<sequence>MEAYSNNSYYSSSNSIHQVMRKAQTKPKKAPVAPPPPTPVKVYNVHPMNFRDLVQELTGAPEFKPQSHPHPHHHHHQNRLLSSSSAIDINVASAPTTANWYMGGGGDMKHWNS</sequence>
<gene>
    <name evidence="3" type="ORF">Ahy_Scaffold1g107010</name>
</gene>
<feature type="compositionally biased region" description="Basic residues" evidence="1">
    <location>
        <begin position="67"/>
        <end position="78"/>
    </location>
</feature>
<proteinExistence type="predicted"/>
<name>A0A444WU24_ARAHY</name>
<reference evidence="3 4" key="1">
    <citation type="submission" date="2019-01" db="EMBL/GenBank/DDBJ databases">
        <title>Sequencing of cultivated peanut Arachis hypogaea provides insights into genome evolution and oil improvement.</title>
        <authorList>
            <person name="Chen X."/>
        </authorList>
    </citation>
    <scope>NUCLEOTIDE SEQUENCE [LARGE SCALE GENOMIC DNA]</scope>
    <source>
        <strain evidence="4">cv. Fuhuasheng</strain>
        <tissue evidence="3">Leaves</tissue>
    </source>
</reference>
<dbReference type="Proteomes" id="UP000289738">
    <property type="component" value="Unassembled WGS sequence"/>
</dbReference>
<organism evidence="3 4">
    <name type="scientific">Arachis hypogaea</name>
    <name type="common">Peanut</name>
    <dbReference type="NCBI Taxonomy" id="3818"/>
    <lineage>
        <taxon>Eukaryota</taxon>
        <taxon>Viridiplantae</taxon>
        <taxon>Streptophyta</taxon>
        <taxon>Embryophyta</taxon>
        <taxon>Tracheophyta</taxon>
        <taxon>Spermatophyta</taxon>
        <taxon>Magnoliopsida</taxon>
        <taxon>eudicotyledons</taxon>
        <taxon>Gunneridae</taxon>
        <taxon>Pentapetalae</taxon>
        <taxon>rosids</taxon>
        <taxon>fabids</taxon>
        <taxon>Fabales</taxon>
        <taxon>Fabaceae</taxon>
        <taxon>Papilionoideae</taxon>
        <taxon>50 kb inversion clade</taxon>
        <taxon>dalbergioids sensu lato</taxon>
        <taxon>Dalbergieae</taxon>
        <taxon>Pterocarpus clade</taxon>
        <taxon>Arachis</taxon>
    </lineage>
</organism>
<feature type="region of interest" description="Disordered" evidence="1">
    <location>
        <begin position="57"/>
        <end position="82"/>
    </location>
</feature>
<accession>A0A444WU24</accession>
<feature type="compositionally biased region" description="Low complexity" evidence="1">
    <location>
        <begin position="1"/>
        <end position="15"/>
    </location>
</feature>
<dbReference type="AlphaFoldDB" id="A0A444WU24"/>
<dbReference type="PANTHER" id="PTHR34794:SF1">
    <property type="entry name" value="OS10G0101800 PROTEIN"/>
    <property type="match status" value="1"/>
</dbReference>
<dbReference type="Pfam" id="PF05678">
    <property type="entry name" value="VQ"/>
    <property type="match status" value="1"/>
</dbReference>
<evidence type="ECO:0000256" key="1">
    <source>
        <dbReference type="SAM" id="MobiDB-lite"/>
    </source>
</evidence>
<dbReference type="EMBL" id="SDMP01000021">
    <property type="protein sequence ID" value="RYQ80953.1"/>
    <property type="molecule type" value="Genomic_DNA"/>
</dbReference>
<dbReference type="Gramene" id="arahy.Tifrunner.gnm2.ann2.Ah05g063000.1">
    <property type="protein sequence ID" value="arahy.Tifrunner.gnm2.ann2.Ah05g063000.1-CDS-1"/>
    <property type="gene ID" value="arahy.Tifrunner.gnm2.ann2.Ah05g063000"/>
</dbReference>
<protein>
    <recommendedName>
        <fullName evidence="2">VQ domain-containing protein</fullName>
    </recommendedName>
</protein>
<evidence type="ECO:0000313" key="3">
    <source>
        <dbReference type="EMBL" id="RYQ80953.1"/>
    </source>
</evidence>
<comment type="caution">
    <text evidence="3">The sequence shown here is derived from an EMBL/GenBank/DDBJ whole genome shotgun (WGS) entry which is preliminary data.</text>
</comment>